<dbReference type="STRING" id="936155.HFELIS_05450"/>
<dbReference type="HOGENOM" id="CLU_1842349_0_0_7"/>
<gene>
    <name evidence="1" type="ordered locus">Hfelis_05450</name>
</gene>
<dbReference type="Gene3D" id="1.25.40.10">
    <property type="entry name" value="Tetratricopeptide repeat domain"/>
    <property type="match status" value="1"/>
</dbReference>
<dbReference type="InterPro" id="IPR011990">
    <property type="entry name" value="TPR-like_helical_dom_sf"/>
</dbReference>
<dbReference type="SUPFAM" id="SSF81901">
    <property type="entry name" value="HCP-like"/>
    <property type="match status" value="1"/>
</dbReference>
<evidence type="ECO:0000313" key="2">
    <source>
        <dbReference type="Proteomes" id="UP000007934"/>
    </source>
</evidence>
<organism evidence="1 2">
    <name type="scientific">Helicobacter felis (strain ATCC 49179 / CCUG 28539 / NCTC 12436 / CS1)</name>
    <dbReference type="NCBI Taxonomy" id="936155"/>
    <lineage>
        <taxon>Bacteria</taxon>
        <taxon>Pseudomonadati</taxon>
        <taxon>Campylobacterota</taxon>
        <taxon>Epsilonproteobacteria</taxon>
        <taxon>Campylobacterales</taxon>
        <taxon>Helicobacteraceae</taxon>
        <taxon>Helicobacter</taxon>
    </lineage>
</organism>
<dbReference type="KEGG" id="hfe:HFELIS_05450"/>
<reference evidence="1 2" key="1">
    <citation type="journal article" date="2011" name="Genome Biol. Evol.">
        <title>Comparative whole genome sequence analysis of the carcinogenic bacterial model pathogen Helicobacter felis.</title>
        <authorList>
            <person name="Arnold I.C."/>
            <person name="Zigova Z."/>
            <person name="Holden M."/>
            <person name="Lawley T.D."/>
            <person name="Rad R."/>
            <person name="Dougan G."/>
            <person name="Falkow S."/>
            <person name="Bentley S.D."/>
            <person name="Muller A."/>
        </authorList>
    </citation>
    <scope>NUCLEOTIDE SEQUENCE [LARGE SCALE GENOMIC DNA]</scope>
    <source>
        <strain evidence="2">ATCC 49179 / CCUG 28539 / NCTC 12436 / CS1</strain>
    </source>
</reference>
<dbReference type="EMBL" id="FQ670179">
    <property type="protein sequence ID" value="CBY82629.1"/>
    <property type="molecule type" value="Genomic_DNA"/>
</dbReference>
<dbReference type="RefSeq" id="WP_013468998.1">
    <property type="nucleotide sequence ID" value="NC_014810.2"/>
</dbReference>
<dbReference type="OrthoDB" id="5326997at2"/>
<evidence type="ECO:0000313" key="1">
    <source>
        <dbReference type="EMBL" id="CBY82629.1"/>
    </source>
</evidence>
<dbReference type="Proteomes" id="UP000007934">
    <property type="component" value="Chromosome"/>
</dbReference>
<accession>E7AA57</accession>
<protein>
    <submittedName>
        <fullName evidence="1">Secreted protein</fullName>
    </submittedName>
</protein>
<keyword evidence="2" id="KW-1185">Reference proteome</keyword>
<dbReference type="GeneID" id="36133772"/>
<sequence length="139" mass="15430">MLFNLHRLVLLLGFIWLALTPLRAFDLDTSLGPQALQGFEALQQHNDREAFKDFKRAHENGNVLGTTLLGIAYMEGRGTKVDYYLAKTYFDSALRILKTWREGSGIGNMASSLTPLQSSTALLVANYGLATMAARLRHA</sequence>
<name>E7AA57_HELFC</name>
<dbReference type="AlphaFoldDB" id="E7AA57"/>
<proteinExistence type="predicted"/>